<dbReference type="Proteomes" id="UP001290101">
    <property type="component" value="Unassembled WGS sequence"/>
</dbReference>
<proteinExistence type="predicted"/>
<accession>A0ABU5J664</accession>
<name>A0ABU5J664_9ACTN</name>
<evidence type="ECO:0000313" key="3">
    <source>
        <dbReference type="Proteomes" id="UP001290101"/>
    </source>
</evidence>
<dbReference type="RefSeq" id="WP_322475071.1">
    <property type="nucleotide sequence ID" value="NZ_JAXOTR010000009.1"/>
</dbReference>
<reference evidence="2 3" key="1">
    <citation type="submission" date="2023-12" db="EMBL/GenBank/DDBJ databases">
        <title>Micromonospora sp. nov., isolated from Atacama Desert.</title>
        <authorList>
            <person name="Carro L."/>
            <person name="Golinska P."/>
            <person name="Klenk H.-P."/>
            <person name="Goodfellow M."/>
        </authorList>
    </citation>
    <scope>NUCLEOTIDE SEQUENCE [LARGE SCALE GENOMIC DNA]</scope>
    <source>
        <strain evidence="2 3">4G53</strain>
    </source>
</reference>
<dbReference type="EMBL" id="JAXOTQ010000001">
    <property type="protein sequence ID" value="MDZ5488081.1"/>
    <property type="molecule type" value="Genomic_DNA"/>
</dbReference>
<feature type="compositionally biased region" description="Basic and acidic residues" evidence="1">
    <location>
        <begin position="1"/>
        <end position="11"/>
    </location>
</feature>
<keyword evidence="3" id="KW-1185">Reference proteome</keyword>
<feature type="region of interest" description="Disordered" evidence="1">
    <location>
        <begin position="1"/>
        <end position="21"/>
    </location>
</feature>
<comment type="caution">
    <text evidence="2">The sequence shown here is derived from an EMBL/GenBank/DDBJ whole genome shotgun (WGS) entry which is preliminary data.</text>
</comment>
<gene>
    <name evidence="2" type="ORF">U2F25_01145</name>
</gene>
<sequence length="59" mass="6650">MSTDSEYHVSSHDWPAGTRENDLTLEQANEVFDLFDRFYPLAVQGLAKVAIPPPSDKNE</sequence>
<protein>
    <submittedName>
        <fullName evidence="2">Uncharacterized protein</fullName>
    </submittedName>
</protein>
<evidence type="ECO:0000256" key="1">
    <source>
        <dbReference type="SAM" id="MobiDB-lite"/>
    </source>
</evidence>
<evidence type="ECO:0000313" key="2">
    <source>
        <dbReference type="EMBL" id="MDZ5488081.1"/>
    </source>
</evidence>
<organism evidence="2 3">
    <name type="scientific">Micromonospora sicca</name>
    <dbReference type="NCBI Taxonomy" id="2202420"/>
    <lineage>
        <taxon>Bacteria</taxon>
        <taxon>Bacillati</taxon>
        <taxon>Actinomycetota</taxon>
        <taxon>Actinomycetes</taxon>
        <taxon>Micromonosporales</taxon>
        <taxon>Micromonosporaceae</taxon>
        <taxon>Micromonospora</taxon>
    </lineage>
</organism>